<dbReference type="PANTHER" id="PTHR31375">
    <property type="match status" value="1"/>
</dbReference>
<dbReference type="GO" id="GO:0005975">
    <property type="term" value="P:carbohydrate metabolic process"/>
    <property type="evidence" value="ECO:0007669"/>
    <property type="project" value="InterPro"/>
</dbReference>
<evidence type="ECO:0000256" key="6">
    <source>
        <dbReference type="ARBA" id="ARBA00023295"/>
    </source>
</evidence>
<keyword evidence="7" id="KW-0961">Cell wall biogenesis/degradation</keyword>
<dbReference type="OMA" id="VNKPESC"/>
<dbReference type="InterPro" id="IPR000743">
    <property type="entry name" value="Glyco_hydro_28"/>
</dbReference>
<dbReference type="GO" id="GO:0004650">
    <property type="term" value="F:polygalacturonase activity"/>
    <property type="evidence" value="ECO:0007669"/>
    <property type="project" value="InterPro"/>
</dbReference>
<gene>
    <name evidence="11" type="ORF">MANES_07G074700</name>
</gene>
<organism evidence="11">
    <name type="scientific">Manihot esculenta</name>
    <name type="common">Cassava</name>
    <name type="synonym">Jatropha manihot</name>
    <dbReference type="NCBI Taxonomy" id="3983"/>
    <lineage>
        <taxon>Eukaryota</taxon>
        <taxon>Viridiplantae</taxon>
        <taxon>Streptophyta</taxon>
        <taxon>Embryophyta</taxon>
        <taxon>Tracheophyta</taxon>
        <taxon>Spermatophyta</taxon>
        <taxon>Magnoliopsida</taxon>
        <taxon>eudicotyledons</taxon>
        <taxon>Gunneridae</taxon>
        <taxon>Pentapetalae</taxon>
        <taxon>rosids</taxon>
        <taxon>fabids</taxon>
        <taxon>Malpighiales</taxon>
        <taxon>Euphorbiaceae</taxon>
        <taxon>Crotonoideae</taxon>
        <taxon>Manihoteae</taxon>
        <taxon>Manihot</taxon>
    </lineage>
</organism>
<feature type="signal peptide" evidence="10">
    <location>
        <begin position="1"/>
        <end position="24"/>
    </location>
</feature>
<dbReference type="FunFam" id="2.160.20.10:FF:000016">
    <property type="entry name" value="Polygalacturonase 7"/>
    <property type="match status" value="1"/>
</dbReference>
<evidence type="ECO:0000256" key="2">
    <source>
        <dbReference type="ARBA" id="ARBA00008834"/>
    </source>
</evidence>
<keyword evidence="4" id="KW-0964">Secreted</keyword>
<protein>
    <recommendedName>
        <fullName evidence="12">Polygalacturonase-like</fullName>
    </recommendedName>
</protein>
<evidence type="ECO:0000256" key="4">
    <source>
        <dbReference type="ARBA" id="ARBA00022525"/>
    </source>
</evidence>
<reference evidence="11" key="1">
    <citation type="submission" date="2016-02" db="EMBL/GenBank/DDBJ databases">
        <title>WGS assembly of Manihot esculenta.</title>
        <authorList>
            <person name="Bredeson J.V."/>
            <person name="Prochnik S.E."/>
            <person name="Lyons J.B."/>
            <person name="Schmutz J."/>
            <person name="Grimwood J."/>
            <person name="Vrebalov J."/>
            <person name="Bart R.S."/>
            <person name="Amuge T."/>
            <person name="Ferguson M.E."/>
            <person name="Green R."/>
            <person name="Putnam N."/>
            <person name="Stites J."/>
            <person name="Rounsley S."/>
            <person name="Rokhsar D.S."/>
        </authorList>
    </citation>
    <scope>NUCLEOTIDE SEQUENCE [LARGE SCALE GENOMIC DNA]</scope>
    <source>
        <tissue evidence="11">Leaf</tissue>
    </source>
</reference>
<dbReference type="InterPro" id="IPR006626">
    <property type="entry name" value="PbH1"/>
</dbReference>
<dbReference type="InterPro" id="IPR011050">
    <property type="entry name" value="Pectin_lyase_fold/virulence"/>
</dbReference>
<dbReference type="PROSITE" id="PS00502">
    <property type="entry name" value="POLYGALACTURONASE"/>
    <property type="match status" value="1"/>
</dbReference>
<evidence type="ECO:0000256" key="10">
    <source>
        <dbReference type="SAM" id="SignalP"/>
    </source>
</evidence>
<accession>A0A2C9VKX6</accession>
<comment type="similarity">
    <text evidence="2 9">Belongs to the glycosyl hydrolase 28 family.</text>
</comment>
<dbReference type="EMBL" id="CM004393">
    <property type="protein sequence ID" value="OAY45595.1"/>
    <property type="molecule type" value="Genomic_DNA"/>
</dbReference>
<evidence type="ECO:0000256" key="9">
    <source>
        <dbReference type="RuleBase" id="RU361169"/>
    </source>
</evidence>
<evidence type="ECO:0000256" key="8">
    <source>
        <dbReference type="PROSITE-ProRule" id="PRU10052"/>
    </source>
</evidence>
<dbReference type="Gene3D" id="2.160.20.10">
    <property type="entry name" value="Single-stranded right-handed beta-helix, Pectin lyase-like"/>
    <property type="match status" value="1"/>
</dbReference>
<dbReference type="AlphaFoldDB" id="A0A2C9VKX6"/>
<dbReference type="SMART" id="SM00710">
    <property type="entry name" value="PbH1"/>
    <property type="match status" value="6"/>
</dbReference>
<sequence length="383" mass="40216">MADQLNPTLQVLVLISLTSSLAMGAVQYNVLNYGAKPDGNTDSTMAFLAAWTQACASTKSADIYVPKGSFFLRKVAFQGPCKNSAIVLRIDGTLVAPSDYRVIGSSGNWIIFEHVRGVTVSGGTLDGKGTGLWSCKASGKNCPVGATSLEFTNSNNIVISGLASLNSQMFHIVINECQNVKMQGLKIMASGESPNTDGIHVEASTGVTILNSKISTGDDCVSIGPGTSNLWVQNVVCGPGHGISIGSLGKDLQESGVQNVTVTGTTFSGTENGVRIKTWGRPSKSFVRSIVFQHLVMNNVQNPIIIDQNYCPNNNNCPGQASGVKISGVTYLDIHGSSATETAVKLDCSKKNPCSGIRLKGINLTYKNRPAEASCNNASGACL</sequence>
<comment type="subcellular location">
    <subcellularLocation>
        <location evidence="1">Secreted</location>
        <location evidence="1">Cell wall</location>
    </subcellularLocation>
</comment>
<dbReference type="SUPFAM" id="SSF51126">
    <property type="entry name" value="Pectin lyase-like"/>
    <property type="match status" value="1"/>
</dbReference>
<dbReference type="Pfam" id="PF00295">
    <property type="entry name" value="Glyco_hydro_28"/>
    <property type="match status" value="1"/>
</dbReference>
<dbReference type="STRING" id="3983.A0A2C9VKX6"/>
<evidence type="ECO:0008006" key="12">
    <source>
        <dbReference type="Google" id="ProtNLM"/>
    </source>
</evidence>
<name>A0A2C9VKX6_MANES</name>
<evidence type="ECO:0000256" key="1">
    <source>
        <dbReference type="ARBA" id="ARBA00004191"/>
    </source>
</evidence>
<evidence type="ECO:0000256" key="5">
    <source>
        <dbReference type="ARBA" id="ARBA00022801"/>
    </source>
</evidence>
<keyword evidence="5 9" id="KW-0378">Hydrolase</keyword>
<keyword evidence="10" id="KW-0732">Signal</keyword>
<feature type="chain" id="PRO_5012745220" description="Polygalacturonase-like" evidence="10">
    <location>
        <begin position="25"/>
        <end position="383"/>
    </location>
</feature>
<evidence type="ECO:0000313" key="11">
    <source>
        <dbReference type="EMBL" id="OAY45595.1"/>
    </source>
</evidence>
<keyword evidence="3" id="KW-0134">Cell wall</keyword>
<evidence type="ECO:0000256" key="7">
    <source>
        <dbReference type="ARBA" id="ARBA00023316"/>
    </source>
</evidence>
<dbReference type="InterPro" id="IPR012334">
    <property type="entry name" value="Pectin_lyas_fold"/>
</dbReference>
<evidence type="ECO:0000256" key="3">
    <source>
        <dbReference type="ARBA" id="ARBA00022512"/>
    </source>
</evidence>
<proteinExistence type="inferred from homology"/>
<keyword evidence="6 9" id="KW-0326">Glycosidase</keyword>
<dbReference type="GO" id="GO:0071555">
    <property type="term" value="P:cell wall organization"/>
    <property type="evidence" value="ECO:0007669"/>
    <property type="project" value="UniProtKB-KW"/>
</dbReference>
<feature type="active site" evidence="8">
    <location>
        <position position="241"/>
    </location>
</feature>